<organism evidence="3 4">
    <name type="scientific">Paraphoma chrysanthemicola</name>
    <dbReference type="NCBI Taxonomy" id="798071"/>
    <lineage>
        <taxon>Eukaryota</taxon>
        <taxon>Fungi</taxon>
        <taxon>Dikarya</taxon>
        <taxon>Ascomycota</taxon>
        <taxon>Pezizomycotina</taxon>
        <taxon>Dothideomycetes</taxon>
        <taxon>Pleosporomycetidae</taxon>
        <taxon>Pleosporales</taxon>
        <taxon>Pleosporineae</taxon>
        <taxon>Phaeosphaeriaceae</taxon>
        <taxon>Paraphoma</taxon>
    </lineage>
</organism>
<sequence>MPDSSPPPENRKRKKVSHSSLFPWRNNPNGSETTPRRSPRFQDPAPPAEAPSNSGNPSNEQIISSNRTLELVSHEHRQPSLSHPEDASSDSWASFTIHDSGLSDGDRNASSGPAGQAPPSAGPMSSRPEELLSAAKLTSLAQTTAMSNEQRRQVCQKYRTMEAHKQEMEAHIQELEARKQELEELCQEMNLRCEVQRKIIQNIELSVRVEVCNDCGASVSGCDTWLLDVRCKDCCVMGTEQQYCRVHPDFELQDVHRVYSLDCTKRDRSRKDCSYDVFDLACGHPICTFCLLHRMPDPTAVSSSRTYKCAHDTCGRTYDYRDVVAGPRLEHDDMQRLAVLPPMGKF</sequence>
<dbReference type="Proteomes" id="UP000813461">
    <property type="component" value="Unassembled WGS sequence"/>
</dbReference>
<evidence type="ECO:0000256" key="1">
    <source>
        <dbReference type="SAM" id="Coils"/>
    </source>
</evidence>
<comment type="caution">
    <text evidence="3">The sequence shown here is derived from an EMBL/GenBank/DDBJ whole genome shotgun (WGS) entry which is preliminary data.</text>
</comment>
<feature type="compositionally biased region" description="Basic and acidic residues" evidence="2">
    <location>
        <begin position="72"/>
        <end position="86"/>
    </location>
</feature>
<proteinExistence type="predicted"/>
<keyword evidence="1" id="KW-0175">Coiled coil</keyword>
<evidence type="ECO:0000256" key="2">
    <source>
        <dbReference type="SAM" id="MobiDB-lite"/>
    </source>
</evidence>
<evidence type="ECO:0000313" key="3">
    <source>
        <dbReference type="EMBL" id="KAH7067039.1"/>
    </source>
</evidence>
<gene>
    <name evidence="3" type="ORF">FB567DRAFT_599645</name>
</gene>
<reference evidence="3" key="1">
    <citation type="journal article" date="2021" name="Nat. Commun.">
        <title>Genetic determinants of endophytism in the Arabidopsis root mycobiome.</title>
        <authorList>
            <person name="Mesny F."/>
            <person name="Miyauchi S."/>
            <person name="Thiergart T."/>
            <person name="Pickel B."/>
            <person name="Atanasova L."/>
            <person name="Karlsson M."/>
            <person name="Huettel B."/>
            <person name="Barry K.W."/>
            <person name="Haridas S."/>
            <person name="Chen C."/>
            <person name="Bauer D."/>
            <person name="Andreopoulos W."/>
            <person name="Pangilinan J."/>
            <person name="LaButti K."/>
            <person name="Riley R."/>
            <person name="Lipzen A."/>
            <person name="Clum A."/>
            <person name="Drula E."/>
            <person name="Henrissat B."/>
            <person name="Kohler A."/>
            <person name="Grigoriev I.V."/>
            <person name="Martin F.M."/>
            <person name="Hacquard S."/>
        </authorList>
    </citation>
    <scope>NUCLEOTIDE SEQUENCE</scope>
    <source>
        <strain evidence="3">MPI-SDFR-AT-0120</strain>
    </source>
</reference>
<accession>A0A8K0QSL2</accession>
<name>A0A8K0QSL2_9PLEO</name>
<evidence type="ECO:0000313" key="4">
    <source>
        <dbReference type="Proteomes" id="UP000813461"/>
    </source>
</evidence>
<protein>
    <submittedName>
        <fullName evidence="3">Uncharacterized protein</fullName>
    </submittedName>
</protein>
<dbReference type="EMBL" id="JAGMVJ010000037">
    <property type="protein sequence ID" value="KAH7067039.1"/>
    <property type="molecule type" value="Genomic_DNA"/>
</dbReference>
<dbReference type="AlphaFoldDB" id="A0A8K0QSL2"/>
<feature type="coiled-coil region" evidence="1">
    <location>
        <begin position="158"/>
        <end position="192"/>
    </location>
</feature>
<keyword evidence="4" id="KW-1185">Reference proteome</keyword>
<feature type="region of interest" description="Disordered" evidence="2">
    <location>
        <begin position="1"/>
        <end position="128"/>
    </location>
</feature>
<feature type="compositionally biased region" description="Polar residues" evidence="2">
    <location>
        <begin position="51"/>
        <end position="68"/>
    </location>
</feature>
<feature type="compositionally biased region" description="Low complexity" evidence="2">
    <location>
        <begin position="109"/>
        <end position="126"/>
    </location>
</feature>
<dbReference type="OrthoDB" id="10567994at2759"/>